<reference evidence="2" key="1">
    <citation type="submission" date="2013-04" db="EMBL/GenBank/DDBJ databases">
        <title>The genome sequencing project of 58 acetic acid bacteria.</title>
        <authorList>
            <person name="Okamoto-Kainuma A."/>
            <person name="Ishikawa M."/>
            <person name="Umino S."/>
            <person name="Koizumi Y."/>
            <person name="Shiwa Y."/>
            <person name="Yoshikawa H."/>
            <person name="Matsutani M."/>
            <person name="Matsushita K."/>
        </authorList>
    </citation>
    <scope>NUCLEOTIDE SEQUENCE</scope>
    <source>
        <strain evidence="2">NRIC 0535</strain>
    </source>
</reference>
<gene>
    <name evidence="2" type="ORF">AA0535_1040</name>
</gene>
<dbReference type="InterPro" id="IPR028992">
    <property type="entry name" value="Hedgehog/Intein_dom"/>
</dbReference>
<evidence type="ECO:0000313" key="3">
    <source>
        <dbReference type="Proteomes" id="UP001062776"/>
    </source>
</evidence>
<protein>
    <recommendedName>
        <fullName evidence="1">Hedgehog/Intein (Hint) domain-containing protein</fullName>
    </recommendedName>
</protein>
<sequence>MSISRSAKGAVITSGSTRYVSSGQTASNDVVYGLNGGTDHPAVDLASGGVISAATALSGGVIAAAANGTTYGGTAYESGSFAALNQGVVVSATITSQAGLAVGNLSGYQGDPARAIAPHVMNGGQAIVGGGFTVKGQSFSGSGVVSGGTFDVGSTEQLASGGTDSGSIFGGTQIVSSGALALRSIFSAGVQLVQGGLASSSVVSSGGVIRVGQGGTAVTVSVGPGGIAVALAGGVILNQIVMAAGAAIVSSGGVVSGATISSGGSEMVQSSGVVSGATILSGGTQVVQGGATVQNAAISAGGSMVVASGATILTLAIGGASTSTGPAGTLVVTPGAVLSNVTVGWRGRIDIEGLSYKPGGKITISGGTLTVTHTDGTSWFTPLTGSYKAGDFHLEADSDGSTELVYDKCFLAGTLIRTPSGERPVETLREGDLVCVLTEGRRETRRITWVGSTEIAVNASRPDDEAGYPVRLRADAFGPSVPDRDLFITPEHCICVDGLLVPARMLVNGESIAYDRSRTRFTIHHFRTEEHAIIWSNNLTTETLFDDGHSMGLLPVSPVPDCPTDREDRAAILQETPKRAAPLCVERNVVEALHRRLAARAGCLSLRSTRGTADQDPDLHLVAGDGQVIRPARRVNDMMIFHLPPDLDEVRLRSRASRPAIAEGPFVDDRRDLGVLVGDVHIWDSNGMTRLDAHLCDEMLEGWYGLEEAPARWTGGNARLPLGARSFSAPGVLGITIKGIPHYEPVSML</sequence>
<proteinExistence type="predicted"/>
<dbReference type="Proteomes" id="UP001062776">
    <property type="component" value="Unassembled WGS sequence"/>
</dbReference>
<feature type="domain" description="Hedgehog/Intein (Hint)" evidence="1">
    <location>
        <begin position="409"/>
        <end position="547"/>
    </location>
</feature>
<dbReference type="Gene3D" id="2.170.16.10">
    <property type="entry name" value="Hedgehog/Intein (Hint) domain"/>
    <property type="match status" value="1"/>
</dbReference>
<dbReference type="RefSeq" id="WP_264814850.1">
    <property type="nucleotide sequence ID" value="NZ_BAPV01000005.1"/>
</dbReference>
<evidence type="ECO:0000313" key="2">
    <source>
        <dbReference type="EMBL" id="GBQ86514.1"/>
    </source>
</evidence>
<keyword evidence="3" id="KW-1185">Reference proteome</keyword>
<dbReference type="SUPFAM" id="SSF51294">
    <property type="entry name" value="Hedgehog/intein (Hint) domain"/>
    <property type="match status" value="1"/>
</dbReference>
<name>A0ABQ0Q130_9PROT</name>
<organism evidence="2 3">
    <name type="scientific">Asaia krungthepensis NRIC 0535</name>
    <dbReference type="NCBI Taxonomy" id="1307925"/>
    <lineage>
        <taxon>Bacteria</taxon>
        <taxon>Pseudomonadati</taxon>
        <taxon>Pseudomonadota</taxon>
        <taxon>Alphaproteobacteria</taxon>
        <taxon>Acetobacterales</taxon>
        <taxon>Acetobacteraceae</taxon>
        <taxon>Asaia</taxon>
    </lineage>
</organism>
<comment type="caution">
    <text evidence="2">The sequence shown here is derived from an EMBL/GenBank/DDBJ whole genome shotgun (WGS) entry which is preliminary data.</text>
</comment>
<dbReference type="EMBL" id="BAPV01000005">
    <property type="protein sequence ID" value="GBQ86514.1"/>
    <property type="molecule type" value="Genomic_DNA"/>
</dbReference>
<evidence type="ECO:0000259" key="1">
    <source>
        <dbReference type="Pfam" id="PF13403"/>
    </source>
</evidence>
<dbReference type="InterPro" id="IPR036844">
    <property type="entry name" value="Hint_dom_sf"/>
</dbReference>
<dbReference type="InterPro" id="IPR012332">
    <property type="entry name" value="Autotransporter_pectin_lyase_C"/>
</dbReference>
<dbReference type="Pfam" id="PF13403">
    <property type="entry name" value="Hint_2"/>
    <property type="match status" value="1"/>
</dbReference>
<accession>A0ABQ0Q130</accession>
<dbReference type="Gene3D" id="2.160.20.20">
    <property type="match status" value="1"/>
</dbReference>